<accession>A0ABQ1JMJ1</accession>
<dbReference type="InterPro" id="IPR006860">
    <property type="entry name" value="FecR"/>
</dbReference>
<keyword evidence="2" id="KW-1133">Transmembrane helix</keyword>
<dbReference type="Gene3D" id="2.60.120.1440">
    <property type="match status" value="1"/>
</dbReference>
<name>A0ABQ1JMJ1_9SPHN</name>
<dbReference type="PIRSF" id="PIRSF018266">
    <property type="entry name" value="FecR"/>
    <property type="match status" value="1"/>
</dbReference>
<dbReference type="PANTHER" id="PTHR30273:SF2">
    <property type="entry name" value="PROTEIN FECR"/>
    <property type="match status" value="1"/>
</dbReference>
<feature type="domain" description="FecR N-terminal" evidence="4">
    <location>
        <begin position="13"/>
        <end position="51"/>
    </location>
</feature>
<gene>
    <name evidence="5" type="ORF">GCM10010833_30030</name>
</gene>
<evidence type="ECO:0000313" key="6">
    <source>
        <dbReference type="Proteomes" id="UP000614261"/>
    </source>
</evidence>
<protein>
    <recommendedName>
        <fullName evidence="7">FecR protein domain-containing protein</fullName>
    </recommendedName>
</protein>
<keyword evidence="2" id="KW-0812">Transmembrane</keyword>
<comment type="caution">
    <text evidence="5">The sequence shown here is derived from an EMBL/GenBank/DDBJ whole genome shotgun (WGS) entry which is preliminary data.</text>
</comment>
<keyword evidence="2" id="KW-0472">Membrane</keyword>
<dbReference type="InterPro" id="IPR032623">
    <property type="entry name" value="FecR_N"/>
</dbReference>
<dbReference type="InterPro" id="IPR012373">
    <property type="entry name" value="Ferrdict_sens_TM"/>
</dbReference>
<organism evidence="5 6">
    <name type="scientific">Blastomonas aquatica</name>
    <dbReference type="NCBI Taxonomy" id="1510276"/>
    <lineage>
        <taxon>Bacteria</taxon>
        <taxon>Pseudomonadati</taxon>
        <taxon>Pseudomonadota</taxon>
        <taxon>Alphaproteobacteria</taxon>
        <taxon>Sphingomonadales</taxon>
        <taxon>Sphingomonadaceae</taxon>
        <taxon>Blastomonas</taxon>
    </lineage>
</organism>
<dbReference type="Pfam" id="PF04773">
    <property type="entry name" value="FecR"/>
    <property type="match status" value="1"/>
</dbReference>
<keyword evidence="6" id="KW-1185">Reference proteome</keyword>
<reference evidence="6" key="1">
    <citation type="journal article" date="2019" name="Int. J. Syst. Evol. Microbiol.">
        <title>The Global Catalogue of Microorganisms (GCM) 10K type strain sequencing project: providing services to taxonomists for standard genome sequencing and annotation.</title>
        <authorList>
            <consortium name="The Broad Institute Genomics Platform"/>
            <consortium name="The Broad Institute Genome Sequencing Center for Infectious Disease"/>
            <person name="Wu L."/>
            <person name="Ma J."/>
        </authorList>
    </citation>
    <scope>NUCLEOTIDE SEQUENCE [LARGE SCALE GENOMIC DNA]</scope>
    <source>
        <strain evidence="6">CGMCC 1.12851</strain>
    </source>
</reference>
<dbReference type="PANTHER" id="PTHR30273">
    <property type="entry name" value="PERIPLASMIC SIGNAL SENSOR AND SIGMA FACTOR ACTIVATOR FECR-RELATED"/>
    <property type="match status" value="1"/>
</dbReference>
<dbReference type="Proteomes" id="UP000614261">
    <property type="component" value="Unassembled WGS sequence"/>
</dbReference>
<feature type="transmembrane region" description="Helical" evidence="2">
    <location>
        <begin position="90"/>
        <end position="110"/>
    </location>
</feature>
<dbReference type="EMBL" id="BMGD01000006">
    <property type="protein sequence ID" value="GGB72839.1"/>
    <property type="molecule type" value="Genomic_DNA"/>
</dbReference>
<proteinExistence type="predicted"/>
<evidence type="ECO:0000256" key="1">
    <source>
        <dbReference type="SAM" id="MobiDB-lite"/>
    </source>
</evidence>
<evidence type="ECO:0000259" key="3">
    <source>
        <dbReference type="Pfam" id="PF04773"/>
    </source>
</evidence>
<evidence type="ECO:0008006" key="7">
    <source>
        <dbReference type="Google" id="ProtNLM"/>
    </source>
</evidence>
<evidence type="ECO:0000256" key="2">
    <source>
        <dbReference type="SAM" id="Phobius"/>
    </source>
</evidence>
<evidence type="ECO:0000313" key="5">
    <source>
        <dbReference type="EMBL" id="GGB72839.1"/>
    </source>
</evidence>
<feature type="region of interest" description="Disordered" evidence="1">
    <location>
        <begin position="64"/>
        <end position="86"/>
    </location>
</feature>
<dbReference type="Pfam" id="PF16220">
    <property type="entry name" value="DUF4880"/>
    <property type="match status" value="1"/>
</dbReference>
<feature type="domain" description="FecR protein" evidence="3">
    <location>
        <begin position="131"/>
        <end position="220"/>
    </location>
</feature>
<sequence length="342" mass="36957">MTSADRDDATDAAAQMWLIRMRGEDADLLRSEFEAWHEASPEHRAAYHRAGELLAQSAVLKGSGRYGPARARSPARPQTPARSRPWTRQWLMTGALAAAAAMLFVAFNAGGTTLSSPYGNNPMAAWAAEPLVTKHGEIRRFHLDDGSVATLDTDSRLEVAMGPDARLVRLVKGRARLQISDDARPFRIEAGAGVVTASQALLDIARGADGMIAVTLAKGGASIEAADAHRGPRQPLQLVAGNALGYRANAPVLSLEARPAAQGMSDWPSGWAEYRVIRLDQLVAQANRYAAVPIIIKDPAIARLEASGRFRISQTDSFIERLSRLFGLVAERRADGIHLRSR</sequence>
<dbReference type="RefSeq" id="WP_188515267.1">
    <property type="nucleotide sequence ID" value="NZ_BMGD01000006.1"/>
</dbReference>
<evidence type="ECO:0000259" key="4">
    <source>
        <dbReference type="Pfam" id="PF16220"/>
    </source>
</evidence>